<keyword evidence="2 4" id="KW-0808">Transferase</keyword>
<organism evidence="4">
    <name type="scientific">Culex tarsalis</name>
    <name type="common">Encephalitis mosquito</name>
    <dbReference type="NCBI Taxonomy" id="7177"/>
    <lineage>
        <taxon>Eukaryota</taxon>
        <taxon>Metazoa</taxon>
        <taxon>Ecdysozoa</taxon>
        <taxon>Arthropoda</taxon>
        <taxon>Hexapoda</taxon>
        <taxon>Insecta</taxon>
        <taxon>Pterygota</taxon>
        <taxon>Neoptera</taxon>
        <taxon>Endopterygota</taxon>
        <taxon>Diptera</taxon>
        <taxon>Nematocera</taxon>
        <taxon>Culicoidea</taxon>
        <taxon>Culicidae</taxon>
        <taxon>Culicinae</taxon>
        <taxon>Culicini</taxon>
        <taxon>Culex</taxon>
        <taxon>Culex</taxon>
    </lineage>
</organism>
<feature type="domain" description="Sulfotransferase" evidence="3">
    <location>
        <begin position="68"/>
        <end position="328"/>
    </location>
</feature>
<name>A0A1Q3FJ82_CULTA</name>
<accession>A0A1Q3FJ82</accession>
<dbReference type="SUPFAM" id="SSF52540">
    <property type="entry name" value="P-loop containing nucleoside triphosphate hydrolases"/>
    <property type="match status" value="1"/>
</dbReference>
<protein>
    <submittedName>
        <fullName evidence="4">Putative sulfotransferase 1a1</fullName>
    </submittedName>
</protein>
<reference evidence="4" key="1">
    <citation type="submission" date="2017-01" db="EMBL/GenBank/DDBJ databases">
        <title>A deep insight into the sialotranscriptome of adult male and female Cluex tarsalis mosquitoes.</title>
        <authorList>
            <person name="Ribeiro J.M."/>
            <person name="Moreira F."/>
            <person name="Bernard K.A."/>
            <person name="Calvo E."/>
        </authorList>
    </citation>
    <scope>NUCLEOTIDE SEQUENCE</scope>
    <source>
        <strain evidence="4">Kern County</strain>
        <tissue evidence="4">Salivary glands</tissue>
    </source>
</reference>
<evidence type="ECO:0000313" key="4">
    <source>
        <dbReference type="EMBL" id="JAV27691.1"/>
    </source>
</evidence>
<evidence type="ECO:0000256" key="2">
    <source>
        <dbReference type="ARBA" id="ARBA00022679"/>
    </source>
</evidence>
<dbReference type="InterPro" id="IPR027417">
    <property type="entry name" value="P-loop_NTPase"/>
</dbReference>
<dbReference type="InterPro" id="IPR000863">
    <property type="entry name" value="Sulfotransferase_dom"/>
</dbReference>
<dbReference type="PANTHER" id="PTHR11783">
    <property type="entry name" value="SULFOTRANSFERASE SULT"/>
    <property type="match status" value="1"/>
</dbReference>
<dbReference type="Pfam" id="PF00685">
    <property type="entry name" value="Sulfotransfer_1"/>
    <property type="match status" value="1"/>
</dbReference>
<comment type="similarity">
    <text evidence="1">Belongs to the sulfotransferase 1 family.</text>
</comment>
<evidence type="ECO:0000259" key="3">
    <source>
        <dbReference type="Pfam" id="PF00685"/>
    </source>
</evidence>
<dbReference type="GO" id="GO:0008146">
    <property type="term" value="F:sulfotransferase activity"/>
    <property type="evidence" value="ECO:0007669"/>
    <property type="project" value="InterPro"/>
</dbReference>
<dbReference type="Gene3D" id="3.40.50.300">
    <property type="entry name" value="P-loop containing nucleotide triphosphate hydrolases"/>
    <property type="match status" value="1"/>
</dbReference>
<dbReference type="AlphaFoldDB" id="A0A1Q3FJ82"/>
<dbReference type="EMBL" id="GFDL01007354">
    <property type="protein sequence ID" value="JAV27691.1"/>
    <property type="molecule type" value="Transcribed_RNA"/>
</dbReference>
<evidence type="ECO:0000256" key="1">
    <source>
        <dbReference type="ARBA" id="ARBA00005771"/>
    </source>
</evidence>
<sequence>MAFEFTEINDPIYQATCADRGQEDYVLVRPTDFSSVPITLPAWSPEPCCLNKKFTGYAEAFKNFEVRPDDVWLVTYPKSGTTWCQEMIWLVCNDLDYEQATKVSLSKRFPFIDITALRDLPAGIDPFADSLAMQSPRFIKSHLPVALLPDQLWTVKPRLVYVRRNPKAVAVSYYHHSVMFHNYKGTMEQFVGSFVKDLEYYSPYHRHVLEFHNLDYGDNLLHLCYEDMKKDLKATLRKVCKFFGKSYSEEQLEKLESHLSFDSMKNNKAVNAQDWVEFQLQSTNRTEKLDDKNFRFIRRGESHGWKSELSPQLVRDLDNWTERKVAELGQEELFQQEG</sequence>
<proteinExistence type="inferred from homology"/>